<name>A0ABW4YW96_9HYPH</name>
<proteinExistence type="predicted"/>
<sequence length="368" mass="41269">MLFSIDEDTGTRIVGWIMPDNPSHTPSVTVFEGSEKLAEVKARIVRPLLREQGLHDTGLCGFVVDEAAVSGLARRHQIDVFDAHTQTLVYRRRYGTPTIQRKLFRLEPQILPNVRVNRLFDSLFQMSYPRIESLPPDTMRSIIDIGFSNSIYLSGRIYLAEYEVFLQKNGFDACTYVRDPMEELAEQLLTLEWISRNSDDTVKQLGNIGLMSLVDAVKGKELKDADDFGAWLLHLSAEDRQLLSNPFTRLLTCRNADEPLSVIAVPSALDVLSGMKAVQLRSNLEHFLQLVGAQLEHDLGTWELPPPSPGVTKLAEGLRDKEMARELLSADLELFREVSTAVDRTVNAMRDRDSQIEPPPAQAAIAQG</sequence>
<evidence type="ECO:0000313" key="1">
    <source>
        <dbReference type="EMBL" id="MFD2140354.1"/>
    </source>
</evidence>
<reference evidence="2" key="1">
    <citation type="journal article" date="2019" name="Int. J. Syst. Evol. Microbiol.">
        <title>The Global Catalogue of Microorganisms (GCM) 10K type strain sequencing project: providing services to taxonomists for standard genome sequencing and annotation.</title>
        <authorList>
            <consortium name="The Broad Institute Genomics Platform"/>
            <consortium name="The Broad Institute Genome Sequencing Center for Infectious Disease"/>
            <person name="Wu L."/>
            <person name="Ma J."/>
        </authorList>
    </citation>
    <scope>NUCLEOTIDE SEQUENCE [LARGE SCALE GENOMIC DNA]</scope>
    <source>
        <strain evidence="2">CCM 7435</strain>
    </source>
</reference>
<keyword evidence="2" id="KW-1185">Reference proteome</keyword>
<evidence type="ECO:0000313" key="2">
    <source>
        <dbReference type="Proteomes" id="UP001597299"/>
    </source>
</evidence>
<gene>
    <name evidence="1" type="ORF">ACFSNC_08095</name>
</gene>
<dbReference type="EMBL" id="JBHUHD010000001">
    <property type="protein sequence ID" value="MFD2140354.1"/>
    <property type="molecule type" value="Genomic_DNA"/>
</dbReference>
<organism evidence="1 2">
    <name type="scientific">Ancylobacter oerskovii</name>
    <dbReference type="NCBI Taxonomy" id="459519"/>
    <lineage>
        <taxon>Bacteria</taxon>
        <taxon>Pseudomonadati</taxon>
        <taxon>Pseudomonadota</taxon>
        <taxon>Alphaproteobacteria</taxon>
        <taxon>Hyphomicrobiales</taxon>
        <taxon>Xanthobacteraceae</taxon>
        <taxon>Ancylobacter</taxon>
    </lineage>
</organism>
<protein>
    <submittedName>
        <fullName evidence="1">Uncharacterized protein</fullName>
    </submittedName>
</protein>
<dbReference type="Proteomes" id="UP001597299">
    <property type="component" value="Unassembled WGS sequence"/>
</dbReference>
<accession>A0ABW4YW96</accession>
<dbReference type="RefSeq" id="WP_213351880.1">
    <property type="nucleotide sequence ID" value="NZ_JAHBGB010000015.1"/>
</dbReference>
<comment type="caution">
    <text evidence="1">The sequence shown here is derived from an EMBL/GenBank/DDBJ whole genome shotgun (WGS) entry which is preliminary data.</text>
</comment>